<proteinExistence type="predicted"/>
<accession>W7HSF0</accession>
<sequence>MCLKAESDLGPNEDIASAKSWLAHHEKDRGNLGRALQLAQELFDAGLMVEDSRAMVRDIRNRLDIDPPR</sequence>
<dbReference type="Proteomes" id="UP000024837">
    <property type="component" value="Unassembled WGS sequence"/>
</dbReference>
<dbReference type="EMBL" id="KI966468">
    <property type="protein sequence ID" value="EWC43402.1"/>
    <property type="molecule type" value="Genomic_DNA"/>
</dbReference>
<evidence type="ECO:0000313" key="1">
    <source>
        <dbReference type="EMBL" id="EWC43402.1"/>
    </source>
</evidence>
<organism evidence="1 2">
    <name type="scientific">Drechslerella stenobrocha 248</name>
    <dbReference type="NCBI Taxonomy" id="1043628"/>
    <lineage>
        <taxon>Eukaryota</taxon>
        <taxon>Fungi</taxon>
        <taxon>Dikarya</taxon>
        <taxon>Ascomycota</taxon>
        <taxon>Pezizomycotina</taxon>
        <taxon>Orbiliomycetes</taxon>
        <taxon>Orbiliales</taxon>
        <taxon>Orbiliaceae</taxon>
        <taxon>Drechslerella</taxon>
    </lineage>
</organism>
<protein>
    <submittedName>
        <fullName evidence="1">Uncharacterized protein</fullName>
    </submittedName>
</protein>
<name>W7HSF0_9PEZI</name>
<dbReference type="HOGENOM" id="CLU_2775912_0_0_1"/>
<keyword evidence="2" id="KW-1185">Reference proteome</keyword>
<dbReference type="AlphaFoldDB" id="W7HSF0"/>
<gene>
    <name evidence="1" type="ORF">DRE_07701</name>
</gene>
<dbReference type="OrthoDB" id="10262026at2759"/>
<reference evidence="1 2" key="1">
    <citation type="submission" date="2013-05" db="EMBL/GenBank/DDBJ databases">
        <title>Drechslerella stenobrocha genome reveals carnivorous origination and mechanical trapping mechanism of predatory fungi.</title>
        <authorList>
            <person name="Liu X."/>
            <person name="Zhang W."/>
            <person name="Liu K."/>
        </authorList>
    </citation>
    <scope>NUCLEOTIDE SEQUENCE [LARGE SCALE GENOMIC DNA]</scope>
    <source>
        <strain evidence="1 2">248</strain>
    </source>
</reference>
<evidence type="ECO:0000313" key="2">
    <source>
        <dbReference type="Proteomes" id="UP000024837"/>
    </source>
</evidence>